<protein>
    <submittedName>
        <fullName evidence="3">Spore coat protein SA</fullName>
    </submittedName>
</protein>
<dbReference type="RefSeq" id="WP_209876273.1">
    <property type="nucleotide sequence ID" value="NZ_JAGGLV010000014.1"/>
</dbReference>
<evidence type="ECO:0000259" key="2">
    <source>
        <dbReference type="Pfam" id="PF13439"/>
    </source>
</evidence>
<proteinExistence type="predicted"/>
<feature type="domain" description="Glycosyl transferase family 1" evidence="1">
    <location>
        <begin position="187"/>
        <end position="341"/>
    </location>
</feature>
<name>A0ABS4NVB7_9BACL</name>
<dbReference type="Pfam" id="PF00534">
    <property type="entry name" value="Glycos_transf_1"/>
    <property type="match status" value="1"/>
</dbReference>
<evidence type="ECO:0000313" key="3">
    <source>
        <dbReference type="EMBL" id="MBP2113984.1"/>
    </source>
</evidence>
<accession>A0ABS4NVB7</accession>
<keyword evidence="3" id="KW-0946">Virion</keyword>
<sequence>MHICMIAPEQFTVPGDGSVEICIWNIARRLTKRHKVTIVSRRAAGLPDTDELEQVQFIRLPSGTPSRYRSSVLTFLEASEPFDLIQIDNRPRLAAAVKRQYPGTPVMIFLHSLTFVPQQPGIARCLALADAVTANSSSLEQRLIRRFPGIRSKLRVVPLGADLSRFTPASAQEKARLRTLHGLGPGFTVLFVGRVIPRKGVPVLLRAMHRLNRHMPARLLIAGKGKPPYLRQLRALARRLSVQVSFLGNIPHEDIHSMYQAADCFICPSQQHEAFGLVNVEAMASGLPVIASSNGGIREIIDSGRNGYLVKQYRNPAAFASRMLQIGRNPDLAARIGLQGRSDALQMYEWQHTAELLENIYLKLVPSR</sequence>
<dbReference type="InterPro" id="IPR050194">
    <property type="entry name" value="Glycosyltransferase_grp1"/>
</dbReference>
<dbReference type="SUPFAM" id="SSF53756">
    <property type="entry name" value="UDP-Glycosyltransferase/glycogen phosphorylase"/>
    <property type="match status" value="1"/>
</dbReference>
<dbReference type="PANTHER" id="PTHR45947:SF3">
    <property type="entry name" value="SULFOQUINOVOSYL TRANSFERASE SQD2"/>
    <property type="match status" value="1"/>
</dbReference>
<dbReference type="CDD" id="cd03801">
    <property type="entry name" value="GT4_PimA-like"/>
    <property type="match status" value="1"/>
</dbReference>
<comment type="caution">
    <text evidence="3">The sequence shown here is derived from an EMBL/GenBank/DDBJ whole genome shotgun (WGS) entry which is preliminary data.</text>
</comment>
<evidence type="ECO:0000313" key="4">
    <source>
        <dbReference type="Proteomes" id="UP000773462"/>
    </source>
</evidence>
<keyword evidence="3" id="KW-0167">Capsid protein</keyword>
<feature type="domain" description="Glycosyltransferase subfamily 4-like N-terminal" evidence="2">
    <location>
        <begin position="19"/>
        <end position="165"/>
    </location>
</feature>
<dbReference type="Gene3D" id="3.40.50.2000">
    <property type="entry name" value="Glycogen Phosphorylase B"/>
    <property type="match status" value="2"/>
</dbReference>
<dbReference type="PANTHER" id="PTHR45947">
    <property type="entry name" value="SULFOQUINOVOSYL TRANSFERASE SQD2"/>
    <property type="match status" value="1"/>
</dbReference>
<gene>
    <name evidence="3" type="ORF">J2Z70_004145</name>
</gene>
<organism evidence="3 4">
    <name type="scientific">Paenibacillus silagei</name>
    <dbReference type="NCBI Taxonomy" id="1670801"/>
    <lineage>
        <taxon>Bacteria</taxon>
        <taxon>Bacillati</taxon>
        <taxon>Bacillota</taxon>
        <taxon>Bacilli</taxon>
        <taxon>Bacillales</taxon>
        <taxon>Paenibacillaceae</taxon>
        <taxon>Paenibacillus</taxon>
    </lineage>
</organism>
<evidence type="ECO:0000259" key="1">
    <source>
        <dbReference type="Pfam" id="PF00534"/>
    </source>
</evidence>
<keyword evidence="4" id="KW-1185">Reference proteome</keyword>
<reference evidence="3 4" key="1">
    <citation type="submission" date="2021-03" db="EMBL/GenBank/DDBJ databases">
        <title>Genomic Encyclopedia of Type Strains, Phase IV (KMG-IV): sequencing the most valuable type-strain genomes for metagenomic binning, comparative biology and taxonomic classification.</title>
        <authorList>
            <person name="Goeker M."/>
        </authorList>
    </citation>
    <scope>NUCLEOTIDE SEQUENCE [LARGE SCALE GENOMIC DNA]</scope>
    <source>
        <strain evidence="3 4">DSM 101953</strain>
    </source>
</reference>
<dbReference type="InterPro" id="IPR028098">
    <property type="entry name" value="Glyco_trans_4-like_N"/>
</dbReference>
<dbReference type="Proteomes" id="UP000773462">
    <property type="component" value="Unassembled WGS sequence"/>
</dbReference>
<dbReference type="InterPro" id="IPR001296">
    <property type="entry name" value="Glyco_trans_1"/>
</dbReference>
<dbReference type="EMBL" id="JAGGLV010000014">
    <property type="protein sequence ID" value="MBP2113984.1"/>
    <property type="molecule type" value="Genomic_DNA"/>
</dbReference>
<dbReference type="Pfam" id="PF13439">
    <property type="entry name" value="Glyco_transf_4"/>
    <property type="match status" value="1"/>
</dbReference>